<gene>
    <name evidence="1" type="ORF">TIS948_LOCUS19172</name>
    <name evidence="2" type="ORF">UJA718_LOCUS31613</name>
</gene>
<reference evidence="2" key="1">
    <citation type="submission" date="2021-02" db="EMBL/GenBank/DDBJ databases">
        <authorList>
            <person name="Nowell W R."/>
        </authorList>
    </citation>
    <scope>NUCLEOTIDE SEQUENCE</scope>
</reference>
<comment type="caution">
    <text evidence="2">The sequence shown here is derived from an EMBL/GenBank/DDBJ whole genome shotgun (WGS) entry which is preliminary data.</text>
</comment>
<protein>
    <submittedName>
        <fullName evidence="2">Uncharacterized protein</fullName>
    </submittedName>
</protein>
<organism evidence="2 3">
    <name type="scientific">Rotaria socialis</name>
    <dbReference type="NCBI Taxonomy" id="392032"/>
    <lineage>
        <taxon>Eukaryota</taxon>
        <taxon>Metazoa</taxon>
        <taxon>Spiralia</taxon>
        <taxon>Gnathifera</taxon>
        <taxon>Rotifera</taxon>
        <taxon>Eurotatoria</taxon>
        <taxon>Bdelloidea</taxon>
        <taxon>Philodinida</taxon>
        <taxon>Philodinidae</taxon>
        <taxon>Rotaria</taxon>
    </lineage>
</organism>
<keyword evidence="3" id="KW-1185">Reference proteome</keyword>
<evidence type="ECO:0000313" key="3">
    <source>
        <dbReference type="Proteomes" id="UP000663873"/>
    </source>
</evidence>
<evidence type="ECO:0000313" key="2">
    <source>
        <dbReference type="EMBL" id="CAF4613695.1"/>
    </source>
</evidence>
<dbReference type="AlphaFoldDB" id="A0A821CZD9"/>
<name>A0A821CZD9_9BILA</name>
<evidence type="ECO:0000313" key="1">
    <source>
        <dbReference type="EMBL" id="CAF3309802.1"/>
    </source>
</evidence>
<proteinExistence type="predicted"/>
<dbReference type="EMBL" id="CAJOBP010026698">
    <property type="protein sequence ID" value="CAF4613695.1"/>
    <property type="molecule type" value="Genomic_DNA"/>
</dbReference>
<sequence>MFSCDEGTCYDGPPSRGHHRSCRSHRDRLYLQQMPLSTLILFSHVHLIYNDTKSEWICCNETLCPSLSNKNVIMPTSIIDNSTCRAFSSFSNQTYNSFSHMVEDIKRLTRSRSLLRWDDLKTTVHCFDAVTEVSVFHIIAFWVIVKTA</sequence>
<dbReference type="EMBL" id="CAJNXB010003340">
    <property type="protein sequence ID" value="CAF3309802.1"/>
    <property type="molecule type" value="Genomic_DNA"/>
</dbReference>
<accession>A0A821CZD9</accession>
<dbReference type="Proteomes" id="UP000663825">
    <property type="component" value="Unassembled WGS sequence"/>
</dbReference>
<dbReference type="Proteomes" id="UP000663873">
    <property type="component" value="Unassembled WGS sequence"/>
</dbReference>
<dbReference type="OrthoDB" id="3558819at2759"/>